<dbReference type="InterPro" id="IPR013210">
    <property type="entry name" value="LRR_N_plant-typ"/>
</dbReference>
<protein>
    <recommendedName>
        <fullName evidence="13">Protein kinase domain-containing protein</fullName>
    </recommendedName>
</protein>
<keyword evidence="6 12" id="KW-0732">Signal</keyword>
<dbReference type="PANTHER" id="PTHR48007">
    <property type="entry name" value="LEUCINE-RICH REPEAT RECEPTOR-LIKE PROTEIN KINASE PXC1"/>
    <property type="match status" value="1"/>
</dbReference>
<dbReference type="PANTHER" id="PTHR48007:SF86">
    <property type="entry name" value="(WILD MALAYSIAN BANANA) HYPOTHETICAL PROTEIN"/>
    <property type="match status" value="1"/>
</dbReference>
<evidence type="ECO:0000256" key="12">
    <source>
        <dbReference type="SAM" id="SignalP"/>
    </source>
</evidence>
<comment type="similarity">
    <text evidence="10">Belongs to the polygalacturonase-inhibiting protein family.</text>
</comment>
<evidence type="ECO:0000313" key="14">
    <source>
        <dbReference type="EMBL" id="PNS23279.1"/>
    </source>
</evidence>
<evidence type="ECO:0000256" key="9">
    <source>
        <dbReference type="ARBA" id="ARBA00023136"/>
    </source>
</evidence>
<feature type="domain" description="Protein kinase" evidence="13">
    <location>
        <begin position="315"/>
        <end position="564"/>
    </location>
</feature>
<dbReference type="InterPro" id="IPR011009">
    <property type="entry name" value="Kinase-like_dom_sf"/>
</dbReference>
<feature type="chain" id="PRO_5030178147" description="Protein kinase domain-containing protein" evidence="12">
    <location>
        <begin position="26"/>
        <end position="600"/>
    </location>
</feature>
<evidence type="ECO:0000256" key="3">
    <source>
        <dbReference type="ARBA" id="ARBA00022512"/>
    </source>
</evidence>
<dbReference type="InParanoid" id="U5FH39"/>
<reference evidence="14" key="1">
    <citation type="journal article" date="2006" name="Science">
        <title>The genome of black cottonwood, Populus trichocarpa (Torr. &amp; Gray).</title>
        <authorList>
            <person name="Tuskan G.A."/>
            <person name="Difazio S."/>
            <person name="Jansson S."/>
            <person name="Bohlmann J."/>
            <person name="Grigoriev I."/>
            <person name="Hellsten U."/>
            <person name="Putnam N."/>
            <person name="Ralph S."/>
            <person name="Rombauts S."/>
            <person name="Salamov A."/>
            <person name="Schein J."/>
            <person name="Sterck L."/>
            <person name="Aerts A."/>
            <person name="Bhalerao R.R."/>
            <person name="Bhalerao R.P."/>
            <person name="Blaudez D."/>
            <person name="Boerjan W."/>
            <person name="Brun A."/>
            <person name="Brunner A."/>
            <person name="Busov V."/>
            <person name="Campbell M."/>
            <person name="Carlson J."/>
            <person name="Chalot M."/>
            <person name="Chapman J."/>
            <person name="Chen G.L."/>
            <person name="Cooper D."/>
            <person name="Coutinho P.M."/>
            <person name="Couturier J."/>
            <person name="Covert S."/>
            <person name="Cronk Q."/>
            <person name="Cunningham R."/>
            <person name="Davis J."/>
            <person name="Degroeve S."/>
            <person name="Dejardin A."/>
            <person name="Depamphilis C."/>
            <person name="Detter J."/>
            <person name="Dirks B."/>
            <person name="Dubchak I."/>
            <person name="Duplessis S."/>
            <person name="Ehlting J."/>
            <person name="Ellis B."/>
            <person name="Gendler K."/>
            <person name="Goodstein D."/>
            <person name="Gribskov M."/>
            <person name="Grimwood J."/>
            <person name="Groover A."/>
            <person name="Gunter L."/>
            <person name="Hamberger B."/>
            <person name="Heinze B."/>
            <person name="Helariutta Y."/>
            <person name="Henrissat B."/>
            <person name="Holligan D."/>
            <person name="Holt R."/>
            <person name="Huang W."/>
            <person name="Islam-Faridi N."/>
            <person name="Jones S."/>
            <person name="Jones-Rhoades M."/>
            <person name="Jorgensen R."/>
            <person name="Joshi C."/>
            <person name="Kangasjarvi J."/>
            <person name="Karlsson J."/>
            <person name="Kelleher C."/>
            <person name="Kirkpatrick R."/>
            <person name="Kirst M."/>
            <person name="Kohler A."/>
            <person name="Kalluri U."/>
            <person name="Larimer F."/>
            <person name="Leebens-Mack J."/>
            <person name="Leple J.C."/>
            <person name="Locascio P."/>
            <person name="Lou Y."/>
            <person name="Lucas S."/>
            <person name="Martin F."/>
            <person name="Montanini B."/>
            <person name="Napoli C."/>
            <person name="Nelson D.R."/>
            <person name="Nelson C."/>
            <person name="Nieminen K."/>
            <person name="Nilsson O."/>
            <person name="Pereda V."/>
            <person name="Peter G."/>
            <person name="Philippe R."/>
            <person name="Pilate G."/>
            <person name="Poliakov A."/>
            <person name="Razumovskaya J."/>
            <person name="Richardson P."/>
            <person name="Rinaldi C."/>
            <person name="Ritland K."/>
            <person name="Rouze P."/>
            <person name="Ryaboy D."/>
            <person name="Schmutz J."/>
            <person name="Schrader J."/>
            <person name="Segerman B."/>
            <person name="Shin H."/>
            <person name="Siddiqui A."/>
            <person name="Sterky F."/>
            <person name="Terry A."/>
            <person name="Tsai C.J."/>
            <person name="Uberbacher E."/>
            <person name="Unneberg P."/>
            <person name="Vahala J."/>
            <person name="Wall K."/>
            <person name="Wessler S."/>
            <person name="Yang G."/>
            <person name="Yin T."/>
            <person name="Douglas C."/>
            <person name="Marra M."/>
            <person name="Sandberg G."/>
            <person name="Van de Peer Y."/>
            <person name="Rokhsar D."/>
        </authorList>
    </citation>
    <scope>NUCLEOTIDE SEQUENCE [LARGE SCALE GENOMIC DNA]</scope>
    <source>
        <strain evidence="14">Nisqually-1</strain>
    </source>
</reference>
<gene>
    <name evidence="14" type="ORF">POPTR_T075300</name>
</gene>
<dbReference type="SUPFAM" id="SSF56112">
    <property type="entry name" value="Protein kinase-like (PK-like)"/>
    <property type="match status" value="1"/>
</dbReference>
<dbReference type="Gene3D" id="1.10.510.10">
    <property type="entry name" value="Transferase(Phosphotransferase) domain 1"/>
    <property type="match status" value="1"/>
</dbReference>
<evidence type="ECO:0000256" key="4">
    <source>
        <dbReference type="ARBA" id="ARBA00022614"/>
    </source>
</evidence>
<keyword evidence="4" id="KW-0433">Leucine-rich repeat</keyword>
<dbReference type="InterPro" id="IPR001611">
    <property type="entry name" value="Leu-rich_rpt"/>
</dbReference>
<dbReference type="Gene3D" id="3.80.10.10">
    <property type="entry name" value="Ribonuclease Inhibitor"/>
    <property type="match status" value="1"/>
</dbReference>
<keyword evidence="3" id="KW-0964">Secreted</keyword>
<dbReference type="PROSITE" id="PS50011">
    <property type="entry name" value="PROTEIN_KINASE_DOM"/>
    <property type="match status" value="1"/>
</dbReference>
<dbReference type="InterPro" id="IPR046959">
    <property type="entry name" value="PRK1-6/SRF4-like"/>
</dbReference>
<sequence length="600" mass="67766">MATNQNRAHSVLIFVLFCLFSVSSATEPDIYCLKSIKDSLEDPYNHFSSWDFANHTEGFICKFAGVDCWKPEESRVLNLALSNMELKGQFPPGIENCTSLTGLDLSRNELQGPIPSDISKRLPYITNLDLSFNNFSGEIPSSIANLSFLNVLQLDHNQLIGNIPPQIGLLHRLRNFSVADNLLSGPVPEFVKANSTCGVFCPIGGFSSSTNVNYANNPGLCGGPLDPCKGQSNEFYSSFRTGFAARYTVVSVSVIVNTLLIWTRMSRFFRGKFSRHFHEVSRSREKGSDNRKIWILEKLVTRISFAALNIATRSFDQDNVIGVGKTGTMYRAARPYDCFTAVKRLHDSQPLGKQFRSELIILGKFRHMNIIPLLGFCIESGERLLVYKYMPNGNLHDWLHPVKCKAEKLDWHVRVKIAIGVARGLAWLHDFNNFLIVHLDICSRSILLDKYFEPKISNFGEATHRNSNDKGLIASRKIGELELIKQDVYQFGILLLELIAVHDPDHNSKSSHTLEENLFERIAHLSSSSSGLYHAVDKSLLGQGFDREILHFLKIPSSCIHPILDQRPTMLQAFQMLMVLRKRERFIENPKLLAQLTSRC</sequence>
<evidence type="ECO:0000256" key="7">
    <source>
        <dbReference type="ARBA" id="ARBA00022737"/>
    </source>
</evidence>
<dbReference type="Gene3D" id="3.30.200.20">
    <property type="entry name" value="Phosphorylase Kinase, domain 1"/>
    <property type="match status" value="1"/>
</dbReference>
<dbReference type="Pfam" id="PF00069">
    <property type="entry name" value="Pkinase"/>
    <property type="match status" value="1"/>
</dbReference>
<feature type="transmembrane region" description="Helical" evidence="11">
    <location>
        <begin position="243"/>
        <end position="262"/>
    </location>
</feature>
<organism evidence="14">
    <name type="scientific">Populus trichocarpa</name>
    <name type="common">Western balsam poplar</name>
    <name type="synonym">Populus balsamifera subsp. trichocarpa</name>
    <dbReference type="NCBI Taxonomy" id="3694"/>
    <lineage>
        <taxon>Eukaryota</taxon>
        <taxon>Viridiplantae</taxon>
        <taxon>Streptophyta</taxon>
        <taxon>Embryophyta</taxon>
        <taxon>Tracheophyta</taxon>
        <taxon>Spermatophyta</taxon>
        <taxon>Magnoliopsida</taxon>
        <taxon>eudicotyledons</taxon>
        <taxon>Gunneridae</taxon>
        <taxon>Pentapetalae</taxon>
        <taxon>rosids</taxon>
        <taxon>fabids</taxon>
        <taxon>Malpighiales</taxon>
        <taxon>Salicaceae</taxon>
        <taxon>Saliceae</taxon>
        <taxon>Populus</taxon>
    </lineage>
</organism>
<evidence type="ECO:0000256" key="8">
    <source>
        <dbReference type="ARBA" id="ARBA00022989"/>
    </source>
</evidence>
<dbReference type="Pfam" id="PF08263">
    <property type="entry name" value="LRRNT_2"/>
    <property type="match status" value="1"/>
</dbReference>
<dbReference type="AlphaFoldDB" id="U5FH39"/>
<dbReference type="Pfam" id="PF00560">
    <property type="entry name" value="LRR_1"/>
    <property type="match status" value="2"/>
</dbReference>
<feature type="signal peptide" evidence="12">
    <location>
        <begin position="1"/>
        <end position="25"/>
    </location>
</feature>
<dbReference type="SUPFAM" id="SSF52058">
    <property type="entry name" value="L domain-like"/>
    <property type="match status" value="1"/>
</dbReference>
<dbReference type="GO" id="GO:0005524">
    <property type="term" value="F:ATP binding"/>
    <property type="evidence" value="ECO:0007669"/>
    <property type="project" value="InterPro"/>
</dbReference>
<evidence type="ECO:0000256" key="2">
    <source>
        <dbReference type="ARBA" id="ARBA00004370"/>
    </source>
</evidence>
<comment type="subcellular location">
    <subcellularLocation>
        <location evidence="2">Membrane</location>
    </subcellularLocation>
    <subcellularLocation>
        <location evidence="1">Secreted</location>
        <location evidence="1">Cell wall</location>
    </subcellularLocation>
</comment>
<dbReference type="GO" id="GO:0004672">
    <property type="term" value="F:protein kinase activity"/>
    <property type="evidence" value="ECO:0007669"/>
    <property type="project" value="InterPro"/>
</dbReference>
<keyword evidence="9 11" id="KW-0472">Membrane</keyword>
<dbReference type="FunFam" id="3.80.10.10:FF:000400">
    <property type="entry name" value="Nuclear pore complex protein NUP107"/>
    <property type="match status" value="1"/>
</dbReference>
<dbReference type="EMBL" id="KZ623388">
    <property type="protein sequence ID" value="PNS23279.1"/>
    <property type="molecule type" value="Genomic_DNA"/>
</dbReference>
<evidence type="ECO:0000256" key="10">
    <source>
        <dbReference type="ARBA" id="ARBA00038043"/>
    </source>
</evidence>
<accession>U5FH39</accession>
<keyword evidence="8 11" id="KW-1133">Transmembrane helix</keyword>
<dbReference type="InterPro" id="IPR000719">
    <property type="entry name" value="Prot_kinase_dom"/>
</dbReference>
<proteinExistence type="inferred from homology"/>
<dbReference type="GO" id="GO:0016020">
    <property type="term" value="C:membrane"/>
    <property type="evidence" value="ECO:0007669"/>
    <property type="project" value="UniProtKB-SubCell"/>
</dbReference>
<reference evidence="14" key="2">
    <citation type="submission" date="2017-07" db="EMBL/GenBank/DDBJ databases">
        <title>WGS assembly of Populus trichocarpa.</title>
        <authorList>
            <person name="Tuskan G."/>
            <person name="Difazio S."/>
            <person name="Jansson S."/>
            <person name="Bohlmann J."/>
            <person name="Grigoriev I."/>
            <person name="Hellsten U."/>
            <person name="Putnam N."/>
            <person name="Ralph S."/>
            <person name="Rombauts S."/>
            <person name="Salamov A."/>
            <person name="Schein J."/>
            <person name="Sterck L."/>
            <person name="Aerts A."/>
            <person name="Bhalerao R."/>
            <person name="Bhalerao R."/>
            <person name="Blaudez D."/>
            <person name="Boerjan W."/>
            <person name="Brun A."/>
            <person name="Brunner A."/>
            <person name="Busov V."/>
            <person name="Campbell M."/>
            <person name="Carlson J."/>
            <person name="Chalot M."/>
            <person name="Chapman J."/>
            <person name="Chen G."/>
            <person name="Cooper D."/>
            <person name="Coutinho P."/>
            <person name="Couturier J."/>
            <person name="Covert S."/>
            <person name="Cronk Q."/>
            <person name="Cunningham R."/>
            <person name="Davis J."/>
            <person name="Degroeve S."/>
            <person name="Dejardin A."/>
            <person name="Depamphilis C."/>
            <person name="Detter J."/>
            <person name="Dirks B."/>
            <person name="Dubchak I."/>
            <person name="Duplessis S."/>
            <person name="Ehlting J."/>
            <person name="Ellis B."/>
            <person name="Gendler K."/>
            <person name="Goodstein D."/>
            <person name="Gribskov M."/>
            <person name="Grimwood J."/>
            <person name="Groover A."/>
            <person name="Gunter L."/>
            <person name="Hamberger B."/>
            <person name="Heinze B."/>
            <person name="Helariutta Y."/>
            <person name="Henrissat B."/>
            <person name="Holligan D."/>
            <person name="Holt R."/>
            <person name="Huang W."/>
            <person name="Islam-Faridi N."/>
            <person name="Jones S."/>
            <person name="Jones-Rhoades M."/>
            <person name="Jorgensen R."/>
            <person name="Joshi C."/>
            <person name="Kangasjarvi J."/>
            <person name="Karlsson J."/>
            <person name="Kelleher C."/>
            <person name="Kirkpatrick R."/>
            <person name="Kirst M."/>
            <person name="Kohler A."/>
            <person name="Kalluri U."/>
            <person name="Larimer F."/>
            <person name="Leebens-Mack J."/>
            <person name="Leple J."/>
            <person name="Locascio P."/>
            <person name="Lou Y."/>
            <person name="Lucas S."/>
            <person name="Martin F."/>
            <person name="Montanini B."/>
            <person name="Napoli C."/>
            <person name="Nelson D."/>
            <person name="Nelson C."/>
            <person name="Nieminen K."/>
            <person name="Nilsson O."/>
            <person name="Pereda V."/>
            <person name="Peter G."/>
            <person name="Philippe R."/>
            <person name="Pilate G."/>
            <person name="Poliakov A."/>
            <person name="Razumovskaya J."/>
            <person name="Richardson P."/>
            <person name="Rinaldi C."/>
            <person name="Ritland K."/>
            <person name="Rouze P."/>
            <person name="Ryaboy D."/>
            <person name="Schmutz J."/>
            <person name="Schrader J."/>
            <person name="Segerman B."/>
            <person name="Shin H."/>
            <person name="Siddiqui A."/>
            <person name="Sterky F."/>
            <person name="Terry A."/>
            <person name="Tsai C."/>
            <person name="Uberbacher E."/>
            <person name="Unneberg P."/>
            <person name="Vahala J."/>
            <person name="Wall K."/>
            <person name="Wessler S."/>
            <person name="Yang G."/>
            <person name="Yin T."/>
            <person name="Douglas C."/>
            <person name="Marra M."/>
            <person name="Sandberg G."/>
            <person name="Van De Peer Y."/>
            <person name="Rokhsar D."/>
        </authorList>
    </citation>
    <scope>NUCLEOTIDE SEQUENCE</scope>
    <source>
        <strain evidence="14">Nisqually-1</strain>
    </source>
</reference>
<dbReference type="SMR" id="U5FH39"/>
<evidence type="ECO:0000256" key="11">
    <source>
        <dbReference type="SAM" id="Phobius"/>
    </source>
</evidence>
<evidence type="ECO:0000256" key="5">
    <source>
        <dbReference type="ARBA" id="ARBA00022692"/>
    </source>
</evidence>
<keyword evidence="5 11" id="KW-0812">Transmembrane</keyword>
<keyword evidence="7" id="KW-0677">Repeat</keyword>
<evidence type="ECO:0000256" key="6">
    <source>
        <dbReference type="ARBA" id="ARBA00022729"/>
    </source>
</evidence>
<evidence type="ECO:0000259" key="13">
    <source>
        <dbReference type="PROSITE" id="PS50011"/>
    </source>
</evidence>
<evidence type="ECO:0000256" key="1">
    <source>
        <dbReference type="ARBA" id="ARBA00004191"/>
    </source>
</evidence>
<name>U5FH39_POPTR</name>
<dbReference type="InterPro" id="IPR032675">
    <property type="entry name" value="LRR_dom_sf"/>
</dbReference>
<keyword evidence="3" id="KW-0134">Cell wall</keyword>